<reference evidence="1 2" key="1">
    <citation type="journal article" date="2021" name="Hortic Res">
        <title>High-quality reference genome and annotation aids understanding of berry development for evergreen blueberry (Vaccinium darrowii).</title>
        <authorList>
            <person name="Yu J."/>
            <person name="Hulse-Kemp A.M."/>
            <person name="Babiker E."/>
            <person name="Staton M."/>
        </authorList>
    </citation>
    <scope>NUCLEOTIDE SEQUENCE [LARGE SCALE GENOMIC DNA]</scope>
    <source>
        <strain evidence="2">cv. NJ 8807/NJ 8810</strain>
        <tissue evidence="1">Young leaf</tissue>
    </source>
</reference>
<keyword evidence="2" id="KW-1185">Reference proteome</keyword>
<comment type="caution">
    <text evidence="1">The sequence shown here is derived from an EMBL/GenBank/DDBJ whole genome shotgun (WGS) entry which is preliminary data.</text>
</comment>
<sequence length="774" mass="85798">MLLPGEKDLVIESSSVNSGAAAFPSDHIKEILDEGSSISVAVAASESEWETMTSYASHLMALPTDQQNTWPFSPDLFRNVYSAIQKAGDQGLSMEEISQVMNMECMQCGSDVDSWENIQELIVEVLKTFGRALKVNAYDSVHVVDSLYRSKYFLTSMANCNQDLEVSIPACTKIDDRHLSPHTENPEDHDANVTKDLSTDSDEVHKVTILNLPEEVYHPSSEMQSSKRSGGCEKAKVISKGNDREGESFGSCSSDFDLCTPILPWVNGDGTINTVVYKGLVRRVLGVVMQNPGMLEDGIINRMNVLNPQSCRSLLKLMIMDNHIIVRKMHETTYGEAPTLLASLLGSRLKKSKMIYGEHYFANPLCGESNPKPISTTHSPNPSTSPPRAKTSHSNHQLFLASSPMDSVVHYALEEICCRGATGLLLQTLWPNLHSPLFSQNLPLCPNVKKALWTNLLNVPGLQFQAKGVSYDSNDPEIQSVEECERLCLKIVAAEHLRNCFVGVYDITASDAAISQPQRPALERLAIARLKDARVVEEFCAKVNKNICKRLGLNNKRYYTRLLAMFSRFGMHKQEENHNRGLAYRVWTSGNFNPEASNIFGSKPENNLNENGASNPPDGDLAYHEKSAQAIPELDLWTSKVDVEDNRKAHDEVIEPELPHGSPSNELLMVNAAAVSNVATVETSPLDLSTPPRQRSYPRYPSLTKTASSARREQWILQRLQRVGGCGDLVILSMVKHWLRSPDAAILYLSSHIAKPPISGIIVVVMLDIDDEKD</sequence>
<organism evidence="1 2">
    <name type="scientific">Vaccinium darrowii</name>
    <dbReference type="NCBI Taxonomy" id="229202"/>
    <lineage>
        <taxon>Eukaryota</taxon>
        <taxon>Viridiplantae</taxon>
        <taxon>Streptophyta</taxon>
        <taxon>Embryophyta</taxon>
        <taxon>Tracheophyta</taxon>
        <taxon>Spermatophyta</taxon>
        <taxon>Magnoliopsida</taxon>
        <taxon>eudicotyledons</taxon>
        <taxon>Gunneridae</taxon>
        <taxon>Pentapetalae</taxon>
        <taxon>asterids</taxon>
        <taxon>Ericales</taxon>
        <taxon>Ericaceae</taxon>
        <taxon>Vaccinioideae</taxon>
        <taxon>Vaccinieae</taxon>
        <taxon>Vaccinium</taxon>
    </lineage>
</organism>
<dbReference type="Proteomes" id="UP000828048">
    <property type="component" value="Chromosome 9"/>
</dbReference>
<accession>A0ACB7ZNN0</accession>
<evidence type="ECO:0000313" key="2">
    <source>
        <dbReference type="Proteomes" id="UP000828048"/>
    </source>
</evidence>
<evidence type="ECO:0000313" key="1">
    <source>
        <dbReference type="EMBL" id="KAH7867225.1"/>
    </source>
</evidence>
<gene>
    <name evidence="1" type="ORF">Vadar_030631</name>
</gene>
<dbReference type="EMBL" id="CM037159">
    <property type="protein sequence ID" value="KAH7867225.1"/>
    <property type="molecule type" value="Genomic_DNA"/>
</dbReference>
<name>A0ACB7ZNN0_9ERIC</name>
<protein>
    <submittedName>
        <fullName evidence="1">Uncharacterized protein</fullName>
    </submittedName>
</protein>
<proteinExistence type="predicted"/>